<protein>
    <submittedName>
        <fullName evidence="2">Unannotated protein</fullName>
    </submittedName>
</protein>
<feature type="domain" description="DSBA-like thioredoxin" evidence="1">
    <location>
        <begin position="6"/>
        <end position="188"/>
    </location>
</feature>
<organism evidence="2">
    <name type="scientific">freshwater metagenome</name>
    <dbReference type="NCBI Taxonomy" id="449393"/>
    <lineage>
        <taxon>unclassified sequences</taxon>
        <taxon>metagenomes</taxon>
        <taxon>ecological metagenomes</taxon>
    </lineage>
</organism>
<dbReference type="GO" id="GO:0016491">
    <property type="term" value="F:oxidoreductase activity"/>
    <property type="evidence" value="ECO:0007669"/>
    <property type="project" value="InterPro"/>
</dbReference>
<accession>A0A6J7EIC7</accession>
<gene>
    <name evidence="2" type="ORF">UFOPK3444_01644</name>
</gene>
<dbReference type="PANTHER" id="PTHR42943">
    <property type="entry name" value="GLUTATHIONE S-TRANSFERASE KAPPA"/>
    <property type="match status" value="1"/>
</dbReference>
<dbReference type="PIRSF" id="PIRSF006386">
    <property type="entry name" value="HCCAis_GSTk"/>
    <property type="match status" value="1"/>
</dbReference>
<dbReference type="Pfam" id="PF01323">
    <property type="entry name" value="DSBA"/>
    <property type="match status" value="1"/>
</dbReference>
<dbReference type="AlphaFoldDB" id="A0A6J7EIC7"/>
<proteinExistence type="predicted"/>
<reference evidence="2" key="1">
    <citation type="submission" date="2020-05" db="EMBL/GenBank/DDBJ databases">
        <authorList>
            <person name="Chiriac C."/>
            <person name="Salcher M."/>
            <person name="Ghai R."/>
            <person name="Kavagutti S V."/>
        </authorList>
    </citation>
    <scope>NUCLEOTIDE SEQUENCE</scope>
</reference>
<dbReference type="InterPro" id="IPR036249">
    <property type="entry name" value="Thioredoxin-like_sf"/>
</dbReference>
<dbReference type="InterPro" id="IPR014440">
    <property type="entry name" value="HCCAis_GSTk"/>
</dbReference>
<dbReference type="EMBL" id="CAFBLU010000059">
    <property type="protein sequence ID" value="CAB4883212.1"/>
    <property type="molecule type" value="Genomic_DNA"/>
</dbReference>
<sequence>MSVEPIEYFFSYRSPYSYLSAPRVFALPEKYAVDIVYRGVIPMVMRGQSVPREKGIHTLRDTKREADALGMPFGPVYDPVGEGAMRCLMVGEHAAEKGLVKEFVLSASKGIWAEAVDVSTDEGLRTVAERAGLSWPEALAATANPEYRARIDASVAALEAREHWGVPTLVFRNEIFWGQDRIVDLEPRLVAAGLLR</sequence>
<evidence type="ECO:0000313" key="2">
    <source>
        <dbReference type="EMBL" id="CAB4883212.1"/>
    </source>
</evidence>
<evidence type="ECO:0000259" key="1">
    <source>
        <dbReference type="Pfam" id="PF01323"/>
    </source>
</evidence>
<dbReference type="PANTHER" id="PTHR42943:SF2">
    <property type="entry name" value="GLUTATHIONE S-TRANSFERASE KAPPA 1"/>
    <property type="match status" value="1"/>
</dbReference>
<dbReference type="InterPro" id="IPR001853">
    <property type="entry name" value="DSBA-like_thioredoxin_dom"/>
</dbReference>
<dbReference type="Gene3D" id="3.40.30.10">
    <property type="entry name" value="Glutaredoxin"/>
    <property type="match status" value="1"/>
</dbReference>
<dbReference type="SUPFAM" id="SSF52833">
    <property type="entry name" value="Thioredoxin-like"/>
    <property type="match status" value="1"/>
</dbReference>
<dbReference type="InterPro" id="IPR051924">
    <property type="entry name" value="GST_Kappa/NadH"/>
</dbReference>
<name>A0A6J7EIC7_9ZZZZ</name>